<protein>
    <submittedName>
        <fullName evidence="2">Uncharacterized protein</fullName>
    </submittedName>
</protein>
<name>C5LUI0_PERM5</name>
<accession>C5LUI0</accession>
<sequence>MRMMLLIFVCGFAPFVESSIKLRRAAGSPISYPKGCTGAHKPATEPFCATGTIGFAGMFTVNMTVYVFDINDPTKSVHFHVELATHGVKPTGLNITGGGSAEVVKKEELGGAVAGSVTIEANTVGDGRGKYDPKTDTWTADIGIKATVEGDVLGHDAINLPISKVVTAHIGPNSDFGMEALFEETTGDSNNQGISIAFDLTMNTKNHDIFTWELIGEGGLHIWLHPLVNWAPSIDVIHKEFKFEL</sequence>
<dbReference type="Proteomes" id="UP000007800">
    <property type="component" value="Unassembled WGS sequence"/>
</dbReference>
<dbReference type="Pfam" id="PF20525">
    <property type="entry name" value="DUF6740"/>
    <property type="match status" value="1"/>
</dbReference>
<feature type="chain" id="PRO_5002952553" evidence="1">
    <location>
        <begin position="19"/>
        <end position="245"/>
    </location>
</feature>
<dbReference type="InterPro" id="IPR046628">
    <property type="entry name" value="DUF6740"/>
</dbReference>
<evidence type="ECO:0000313" key="2">
    <source>
        <dbReference type="EMBL" id="EEQ99713.1"/>
    </source>
</evidence>
<evidence type="ECO:0000256" key="1">
    <source>
        <dbReference type="SAM" id="SignalP"/>
    </source>
</evidence>
<dbReference type="AlphaFoldDB" id="C5LUI0"/>
<feature type="signal peptide" evidence="1">
    <location>
        <begin position="1"/>
        <end position="18"/>
    </location>
</feature>
<gene>
    <name evidence="2" type="ORF">Pmar_PMAR010976</name>
</gene>
<organism evidence="3">
    <name type="scientific">Perkinsus marinus (strain ATCC 50983 / TXsc)</name>
    <dbReference type="NCBI Taxonomy" id="423536"/>
    <lineage>
        <taxon>Eukaryota</taxon>
        <taxon>Sar</taxon>
        <taxon>Alveolata</taxon>
        <taxon>Perkinsozoa</taxon>
        <taxon>Perkinsea</taxon>
        <taxon>Perkinsida</taxon>
        <taxon>Perkinsidae</taxon>
        <taxon>Perkinsus</taxon>
    </lineage>
</organism>
<dbReference type="OrthoDB" id="424042at2759"/>
<proteinExistence type="predicted"/>
<dbReference type="GeneID" id="9051629"/>
<evidence type="ECO:0000313" key="3">
    <source>
        <dbReference type="Proteomes" id="UP000007800"/>
    </source>
</evidence>
<keyword evidence="1" id="KW-0732">Signal</keyword>
<dbReference type="EMBL" id="GG685476">
    <property type="protein sequence ID" value="EEQ99713.1"/>
    <property type="molecule type" value="Genomic_DNA"/>
</dbReference>
<dbReference type="RefSeq" id="XP_002766996.1">
    <property type="nucleotide sequence ID" value="XM_002766950.1"/>
</dbReference>
<reference evidence="2 3" key="1">
    <citation type="submission" date="2008-07" db="EMBL/GenBank/DDBJ databases">
        <authorList>
            <person name="El-Sayed N."/>
            <person name="Caler E."/>
            <person name="Inman J."/>
            <person name="Amedeo P."/>
            <person name="Hass B."/>
            <person name="Wortman J."/>
        </authorList>
    </citation>
    <scope>NUCLEOTIDE SEQUENCE [LARGE SCALE GENOMIC DNA]</scope>
    <source>
        <strain evidence="3">ATCC 50983 / TXsc</strain>
    </source>
</reference>
<dbReference type="InParanoid" id="C5LUI0"/>
<keyword evidence="3" id="KW-1185">Reference proteome</keyword>